<dbReference type="InParanoid" id="W3X562"/>
<dbReference type="KEGG" id="pfy:PFICI_08086"/>
<accession>W3X562</accession>
<name>W3X562_PESFW</name>
<gene>
    <name evidence="3" type="ORF">PFICI_08086</name>
</gene>
<evidence type="ECO:0000313" key="4">
    <source>
        <dbReference type="Proteomes" id="UP000030651"/>
    </source>
</evidence>
<dbReference type="Proteomes" id="UP000030651">
    <property type="component" value="Unassembled WGS sequence"/>
</dbReference>
<dbReference type="HOGENOM" id="CLU_647426_0_0_1"/>
<dbReference type="GeneID" id="19273099"/>
<evidence type="ECO:0000313" key="3">
    <source>
        <dbReference type="EMBL" id="ETS80557.1"/>
    </source>
</evidence>
<protein>
    <recommendedName>
        <fullName evidence="5">CBM-cenC domain-containing protein</fullName>
    </recommendedName>
</protein>
<sequence length="472" mass="50600">MTITRFLGLAGLFSMANSQKTVDLPSFCNLPPVVATASVLAQYAPALSYCSEHFPGATNPITLVQSAGPELIEVVTSTVGITTDAFTTTTLIATAVVTITPSPAVVTTETVTFGVRTTTTIISFYHDPLPREKRSKEARQHYGPQHEALPGHRGSGQYGKQGGYKLHPGHGAPYAVNAPNPYSHSSLHTSITATPSASSAFDPAAVFESLQLLDSTIIGPVCTCIEAPEVILTISALPVATNTEWIMTTVTVFTTAVPQLIATVSVATTETIIASETATTVTTTPPEATVLCRGPYSGNIVTNGGFDDADPEKDWDHIDFNFVDQSSSSGVRAISPPGLVQSNVTETDGEIKELSQQITNIDPSVRYTVSFWYQPLFISPEQTSDPDVVSPGENPLCELRVEWGDVPLLLDEFATSWGWRNVVLQNISQPLEIATLHFYPLCGFTFTRTNTVILSIDSISILEQSQVTCEDA</sequence>
<keyword evidence="4" id="KW-1185">Reference proteome</keyword>
<reference evidence="4" key="1">
    <citation type="journal article" date="2015" name="BMC Genomics">
        <title>Genomic and transcriptomic analysis of the endophytic fungus Pestalotiopsis fici reveals its lifestyle and high potential for synthesis of natural products.</title>
        <authorList>
            <person name="Wang X."/>
            <person name="Zhang X."/>
            <person name="Liu L."/>
            <person name="Xiang M."/>
            <person name="Wang W."/>
            <person name="Sun X."/>
            <person name="Che Y."/>
            <person name="Guo L."/>
            <person name="Liu G."/>
            <person name="Guo L."/>
            <person name="Wang C."/>
            <person name="Yin W.B."/>
            <person name="Stadler M."/>
            <person name="Zhang X."/>
            <person name="Liu X."/>
        </authorList>
    </citation>
    <scope>NUCLEOTIDE SEQUENCE [LARGE SCALE GENOMIC DNA]</scope>
    <source>
        <strain evidence="4">W106-1 / CGMCC3.15140</strain>
    </source>
</reference>
<evidence type="ECO:0008006" key="5">
    <source>
        <dbReference type="Google" id="ProtNLM"/>
    </source>
</evidence>
<dbReference type="OrthoDB" id="10526360at2759"/>
<organism evidence="3 4">
    <name type="scientific">Pestalotiopsis fici (strain W106-1 / CGMCC3.15140)</name>
    <dbReference type="NCBI Taxonomy" id="1229662"/>
    <lineage>
        <taxon>Eukaryota</taxon>
        <taxon>Fungi</taxon>
        <taxon>Dikarya</taxon>
        <taxon>Ascomycota</taxon>
        <taxon>Pezizomycotina</taxon>
        <taxon>Sordariomycetes</taxon>
        <taxon>Xylariomycetidae</taxon>
        <taxon>Amphisphaeriales</taxon>
        <taxon>Sporocadaceae</taxon>
        <taxon>Pestalotiopsis</taxon>
    </lineage>
</organism>
<feature type="region of interest" description="Disordered" evidence="1">
    <location>
        <begin position="133"/>
        <end position="163"/>
    </location>
</feature>
<dbReference type="AlphaFoldDB" id="W3X562"/>
<feature type="signal peptide" evidence="2">
    <location>
        <begin position="1"/>
        <end position="18"/>
    </location>
</feature>
<keyword evidence="2" id="KW-0732">Signal</keyword>
<feature type="chain" id="PRO_5004834289" description="CBM-cenC domain-containing protein" evidence="2">
    <location>
        <begin position="19"/>
        <end position="472"/>
    </location>
</feature>
<feature type="compositionally biased region" description="Gly residues" evidence="1">
    <location>
        <begin position="153"/>
        <end position="162"/>
    </location>
</feature>
<evidence type="ECO:0000256" key="2">
    <source>
        <dbReference type="SAM" id="SignalP"/>
    </source>
</evidence>
<evidence type="ECO:0000256" key="1">
    <source>
        <dbReference type="SAM" id="MobiDB-lite"/>
    </source>
</evidence>
<dbReference type="RefSeq" id="XP_007834858.1">
    <property type="nucleotide sequence ID" value="XM_007836667.1"/>
</dbReference>
<proteinExistence type="predicted"/>
<dbReference type="EMBL" id="KI912113">
    <property type="protein sequence ID" value="ETS80557.1"/>
    <property type="molecule type" value="Genomic_DNA"/>
</dbReference>